<dbReference type="UniPathway" id="UPA00262">
    <property type="reaction ID" value="UER00222"/>
</dbReference>
<dbReference type="PANTHER" id="PTHR35330">
    <property type="entry name" value="SIROHEME BIOSYNTHESIS PROTEIN MET8"/>
    <property type="match status" value="1"/>
</dbReference>
<dbReference type="InterPro" id="IPR028161">
    <property type="entry name" value="Met8-like"/>
</dbReference>
<dbReference type="SUPFAM" id="SSF51735">
    <property type="entry name" value="NAD(P)-binding Rossmann-fold domains"/>
    <property type="match status" value="1"/>
</dbReference>
<dbReference type="PANTHER" id="PTHR35330:SF1">
    <property type="entry name" value="SIROHEME BIOSYNTHESIS PROTEIN MET8"/>
    <property type="match status" value="1"/>
</dbReference>
<dbReference type="SUPFAM" id="SSF75615">
    <property type="entry name" value="Siroheme synthase middle domains-like"/>
    <property type="match status" value="1"/>
</dbReference>
<keyword evidence="3" id="KW-0560">Oxidoreductase</keyword>
<evidence type="ECO:0000256" key="1">
    <source>
        <dbReference type="ARBA" id="ARBA00005010"/>
    </source>
</evidence>
<dbReference type="NCBIfam" id="TIGR01470">
    <property type="entry name" value="cysG_Nterm"/>
    <property type="match status" value="1"/>
</dbReference>
<dbReference type="GO" id="GO:0019354">
    <property type="term" value="P:siroheme biosynthetic process"/>
    <property type="evidence" value="ECO:0007669"/>
    <property type="project" value="UniProtKB-UniPathway"/>
</dbReference>
<dbReference type="Pfam" id="PF13241">
    <property type="entry name" value="NAD_binding_7"/>
    <property type="match status" value="1"/>
</dbReference>
<evidence type="ECO:0000313" key="7">
    <source>
        <dbReference type="EMBL" id="OGL52999.1"/>
    </source>
</evidence>
<keyword evidence="5" id="KW-0627">Porphyrin biosynthesis</keyword>
<protein>
    <recommendedName>
        <fullName evidence="2">precorrin-2 dehydrogenase</fullName>
        <ecNumber evidence="2">1.3.1.76</ecNumber>
    </recommendedName>
</protein>
<gene>
    <name evidence="7" type="ORF">A3G31_08785</name>
</gene>
<evidence type="ECO:0000256" key="4">
    <source>
        <dbReference type="ARBA" id="ARBA00023027"/>
    </source>
</evidence>
<evidence type="ECO:0000256" key="3">
    <source>
        <dbReference type="ARBA" id="ARBA00023002"/>
    </source>
</evidence>
<evidence type="ECO:0000256" key="5">
    <source>
        <dbReference type="ARBA" id="ARBA00023244"/>
    </source>
</evidence>
<dbReference type="InterPro" id="IPR006367">
    <property type="entry name" value="Sirohaem_synthase_N"/>
</dbReference>
<sequence length="183" mass="20556">MKYYPIHLNINGKKCVVIGGGKVAERKIMSLLNCGAKMMVVSPKITKNIRRLADKSEISVICRKYRVGDLKDTFLAVVATDDSEINKEVAKEAKKRKVLVNVADGPELCDFIMPSVIRRGDLVIAISTSGRYPAFAKKLRIMLEDIVGKEYGAELERLARIRDRLKSMRLSLVARNGRKNIHN</sequence>
<proteinExistence type="predicted"/>
<evidence type="ECO:0000256" key="2">
    <source>
        <dbReference type="ARBA" id="ARBA00012400"/>
    </source>
</evidence>
<comment type="catalytic activity">
    <reaction evidence="6">
        <text>precorrin-2 + NAD(+) = sirohydrochlorin + NADH + 2 H(+)</text>
        <dbReference type="Rhea" id="RHEA:15613"/>
        <dbReference type="ChEBI" id="CHEBI:15378"/>
        <dbReference type="ChEBI" id="CHEBI:57540"/>
        <dbReference type="ChEBI" id="CHEBI:57945"/>
        <dbReference type="ChEBI" id="CHEBI:58351"/>
        <dbReference type="ChEBI" id="CHEBI:58827"/>
        <dbReference type="EC" id="1.3.1.76"/>
    </reaction>
</comment>
<evidence type="ECO:0000313" key="8">
    <source>
        <dbReference type="Proteomes" id="UP000178082"/>
    </source>
</evidence>
<evidence type="ECO:0000256" key="6">
    <source>
        <dbReference type="ARBA" id="ARBA00047561"/>
    </source>
</evidence>
<dbReference type="InterPro" id="IPR036291">
    <property type="entry name" value="NAD(P)-bd_dom_sf"/>
</dbReference>
<comment type="caution">
    <text evidence="7">The sequence shown here is derived from an EMBL/GenBank/DDBJ whole genome shotgun (WGS) entry which is preliminary data.</text>
</comment>
<dbReference type="EMBL" id="MGDI01000028">
    <property type="protein sequence ID" value="OGL52999.1"/>
    <property type="molecule type" value="Genomic_DNA"/>
</dbReference>
<dbReference type="STRING" id="1817883.A3G31_08785"/>
<name>A0A1F7SGV6_9BACT</name>
<organism evidence="7 8">
    <name type="scientific">Candidatus Schekmanbacteria bacterium RIFCSPLOWO2_12_FULL_38_15</name>
    <dbReference type="NCBI Taxonomy" id="1817883"/>
    <lineage>
        <taxon>Bacteria</taxon>
        <taxon>Candidatus Schekmaniibacteriota</taxon>
    </lineage>
</organism>
<dbReference type="AlphaFoldDB" id="A0A1F7SGV6"/>
<dbReference type="Gene3D" id="3.30.160.110">
    <property type="entry name" value="Siroheme synthase, domain 2"/>
    <property type="match status" value="1"/>
</dbReference>
<keyword evidence="4" id="KW-0520">NAD</keyword>
<dbReference type="GO" id="GO:0004325">
    <property type="term" value="F:ferrochelatase activity"/>
    <property type="evidence" value="ECO:0007669"/>
    <property type="project" value="InterPro"/>
</dbReference>
<dbReference type="Gene3D" id="3.40.50.720">
    <property type="entry name" value="NAD(P)-binding Rossmann-like Domain"/>
    <property type="match status" value="1"/>
</dbReference>
<dbReference type="GO" id="GO:0043115">
    <property type="term" value="F:precorrin-2 dehydrogenase activity"/>
    <property type="evidence" value="ECO:0007669"/>
    <property type="project" value="UniProtKB-EC"/>
</dbReference>
<comment type="pathway">
    <text evidence="1">Porphyrin-containing compound metabolism; siroheme biosynthesis; sirohydrochlorin from precorrin-2: step 1/1.</text>
</comment>
<dbReference type="EC" id="1.3.1.76" evidence="2"/>
<accession>A0A1F7SGV6</accession>
<dbReference type="Proteomes" id="UP000178082">
    <property type="component" value="Unassembled WGS sequence"/>
</dbReference>
<reference evidence="7 8" key="1">
    <citation type="journal article" date="2016" name="Nat. Commun.">
        <title>Thousands of microbial genomes shed light on interconnected biogeochemical processes in an aquifer system.</title>
        <authorList>
            <person name="Anantharaman K."/>
            <person name="Brown C.T."/>
            <person name="Hug L.A."/>
            <person name="Sharon I."/>
            <person name="Castelle C.J."/>
            <person name="Probst A.J."/>
            <person name="Thomas B.C."/>
            <person name="Singh A."/>
            <person name="Wilkins M.J."/>
            <person name="Karaoz U."/>
            <person name="Brodie E.L."/>
            <person name="Williams K.H."/>
            <person name="Hubbard S.S."/>
            <person name="Banfield J.F."/>
        </authorList>
    </citation>
    <scope>NUCLEOTIDE SEQUENCE [LARGE SCALE GENOMIC DNA]</scope>
</reference>